<dbReference type="PROSITE" id="PS50110">
    <property type="entry name" value="RESPONSE_REGULATORY"/>
    <property type="match status" value="1"/>
</dbReference>
<dbReference type="Proteomes" id="UP000031246">
    <property type="component" value="Unassembled WGS sequence"/>
</dbReference>
<evidence type="ECO:0000313" key="5">
    <source>
        <dbReference type="Proteomes" id="UP000031246"/>
    </source>
</evidence>
<dbReference type="GO" id="GO:0003677">
    <property type="term" value="F:DNA binding"/>
    <property type="evidence" value="ECO:0007669"/>
    <property type="project" value="InterPro"/>
</dbReference>
<evidence type="ECO:0008006" key="6">
    <source>
        <dbReference type="Google" id="ProtNLM"/>
    </source>
</evidence>
<comment type="caution">
    <text evidence="4">The sequence shown here is derived from an EMBL/GenBank/DDBJ whole genome shotgun (WGS) entry which is preliminary data.</text>
</comment>
<dbReference type="AlphaFoldDB" id="A0A0C1G1W3"/>
<dbReference type="PANTHER" id="PTHR37299:SF1">
    <property type="entry name" value="STAGE 0 SPORULATION PROTEIN A HOMOLOG"/>
    <property type="match status" value="1"/>
</dbReference>
<dbReference type="SMART" id="SM00850">
    <property type="entry name" value="LytTR"/>
    <property type="match status" value="1"/>
</dbReference>
<keyword evidence="5" id="KW-1185">Reference proteome</keyword>
<dbReference type="SMART" id="SM00448">
    <property type="entry name" value="REC"/>
    <property type="match status" value="1"/>
</dbReference>
<sequence>MKTIRTLVIDDERQARAEMIRMLKAYPQIVVLGEAADAEQGQKMIELLQPDLIFLDIQMPGKTGFEMLESLSHIPQVVFVTAYDTYALQAFEVSALDYLMKPVRSERLDKAINIVTERCHGQLEPTFFIKDRNKLHLLKWGAVELITSEENYVRLYYGKEQVLMKNSLNNLEKNPDCAMFFRASRERMFNINYIASVENTGSKISVTLHSGTIVQLSERQSVRFRSLQKR</sequence>
<dbReference type="Gene3D" id="3.40.50.2300">
    <property type="match status" value="1"/>
</dbReference>
<accession>A0A0C1G1W3</accession>
<evidence type="ECO:0000259" key="3">
    <source>
        <dbReference type="PROSITE" id="PS50930"/>
    </source>
</evidence>
<feature type="domain" description="Response regulatory" evidence="2">
    <location>
        <begin position="5"/>
        <end position="116"/>
    </location>
</feature>
<gene>
    <name evidence="4" type="ORF">OC25_10690</name>
</gene>
<organism evidence="4 5">
    <name type="scientific">Pedobacter kyungheensis</name>
    <dbReference type="NCBI Taxonomy" id="1069985"/>
    <lineage>
        <taxon>Bacteria</taxon>
        <taxon>Pseudomonadati</taxon>
        <taxon>Bacteroidota</taxon>
        <taxon>Sphingobacteriia</taxon>
        <taxon>Sphingobacteriales</taxon>
        <taxon>Sphingobacteriaceae</taxon>
        <taxon>Pedobacter</taxon>
    </lineage>
</organism>
<dbReference type="Pfam" id="PF00072">
    <property type="entry name" value="Response_reg"/>
    <property type="match status" value="1"/>
</dbReference>
<dbReference type="InterPro" id="IPR046947">
    <property type="entry name" value="LytR-like"/>
</dbReference>
<dbReference type="InterPro" id="IPR007492">
    <property type="entry name" value="LytTR_DNA-bd_dom"/>
</dbReference>
<evidence type="ECO:0000313" key="4">
    <source>
        <dbReference type="EMBL" id="KIA94064.1"/>
    </source>
</evidence>
<protein>
    <recommendedName>
        <fullName evidence="6">Transcriptional regulator</fullName>
    </recommendedName>
</protein>
<dbReference type="InterPro" id="IPR001789">
    <property type="entry name" value="Sig_transdc_resp-reg_receiver"/>
</dbReference>
<dbReference type="PROSITE" id="PS50930">
    <property type="entry name" value="HTH_LYTTR"/>
    <property type="match status" value="1"/>
</dbReference>
<dbReference type="RefSeq" id="WP_039475564.1">
    <property type="nucleotide sequence ID" value="NZ_JSYN01000011.1"/>
</dbReference>
<dbReference type="EMBL" id="JSYN01000011">
    <property type="protein sequence ID" value="KIA94064.1"/>
    <property type="molecule type" value="Genomic_DNA"/>
</dbReference>
<dbReference type="SUPFAM" id="SSF52172">
    <property type="entry name" value="CheY-like"/>
    <property type="match status" value="1"/>
</dbReference>
<dbReference type="Pfam" id="PF04397">
    <property type="entry name" value="LytTR"/>
    <property type="match status" value="1"/>
</dbReference>
<feature type="domain" description="HTH LytTR-type" evidence="3">
    <location>
        <begin position="127"/>
        <end position="230"/>
    </location>
</feature>
<dbReference type="GO" id="GO:0000156">
    <property type="term" value="F:phosphorelay response regulator activity"/>
    <property type="evidence" value="ECO:0007669"/>
    <property type="project" value="InterPro"/>
</dbReference>
<dbReference type="Gene3D" id="2.40.50.1020">
    <property type="entry name" value="LytTr DNA-binding domain"/>
    <property type="match status" value="1"/>
</dbReference>
<proteinExistence type="predicted"/>
<dbReference type="InterPro" id="IPR011006">
    <property type="entry name" value="CheY-like_superfamily"/>
</dbReference>
<evidence type="ECO:0000259" key="2">
    <source>
        <dbReference type="PROSITE" id="PS50110"/>
    </source>
</evidence>
<evidence type="ECO:0000256" key="1">
    <source>
        <dbReference type="PROSITE-ProRule" id="PRU00169"/>
    </source>
</evidence>
<reference evidence="4 5" key="1">
    <citation type="submission" date="2014-10" db="EMBL/GenBank/DDBJ databases">
        <title>Pedobacter Kyungheensis.</title>
        <authorList>
            <person name="Anderson B.M."/>
            <person name="Newman J.D."/>
        </authorList>
    </citation>
    <scope>NUCLEOTIDE SEQUENCE [LARGE SCALE GENOMIC DNA]</scope>
    <source>
        <strain evidence="4 5">KACC 16221</strain>
    </source>
</reference>
<keyword evidence="1" id="KW-0597">Phosphoprotein</keyword>
<name>A0A0C1G1W3_9SPHI</name>
<feature type="modified residue" description="4-aspartylphosphate" evidence="1">
    <location>
        <position position="56"/>
    </location>
</feature>
<dbReference type="PANTHER" id="PTHR37299">
    <property type="entry name" value="TRANSCRIPTIONAL REGULATOR-RELATED"/>
    <property type="match status" value="1"/>
</dbReference>